<evidence type="ECO:0000256" key="8">
    <source>
        <dbReference type="HAMAP-Rule" id="MF_01571"/>
    </source>
</evidence>
<protein>
    <recommendedName>
        <fullName evidence="8">Proline--tRNA ligase</fullName>
        <ecNumber evidence="8">6.1.1.15</ecNumber>
    </recommendedName>
    <alternativeName>
        <fullName evidence="8">Prolyl-tRNA synthetase</fullName>
        <shortName evidence="8">ProRS</shortName>
    </alternativeName>
</protein>
<keyword evidence="4 8" id="KW-0067">ATP-binding</keyword>
<dbReference type="InterPro" id="IPR004499">
    <property type="entry name" value="Pro-tRNA-ligase_IIa_arc-type"/>
</dbReference>
<dbReference type="GO" id="GO:0016740">
    <property type="term" value="F:transferase activity"/>
    <property type="evidence" value="ECO:0007669"/>
    <property type="project" value="UniProtKB-ARBA"/>
</dbReference>
<dbReference type="Pfam" id="PF03129">
    <property type="entry name" value="HGTP_anticodon"/>
    <property type="match status" value="1"/>
</dbReference>
<evidence type="ECO:0000256" key="3">
    <source>
        <dbReference type="ARBA" id="ARBA00022741"/>
    </source>
</evidence>
<dbReference type="GO" id="GO:0004827">
    <property type="term" value="F:proline-tRNA ligase activity"/>
    <property type="evidence" value="ECO:0007669"/>
    <property type="project" value="UniProtKB-UniRule"/>
</dbReference>
<dbReference type="NCBIfam" id="TIGR00408">
    <property type="entry name" value="proS_fam_I"/>
    <property type="match status" value="1"/>
</dbReference>
<evidence type="ECO:0000259" key="9">
    <source>
        <dbReference type="PROSITE" id="PS50862"/>
    </source>
</evidence>
<dbReference type="InterPro" id="IPR017449">
    <property type="entry name" value="Pro-tRNA_synth_II"/>
</dbReference>
<keyword evidence="2 8" id="KW-0436">Ligase</keyword>
<comment type="domain">
    <text evidence="8">Consists of three domains: the N-terminal catalytic domain, the anticodon-binding domain and the C-terminal extension.</text>
</comment>
<comment type="catalytic activity">
    <reaction evidence="7 8">
        <text>tRNA(Pro) + L-proline + ATP = L-prolyl-tRNA(Pro) + AMP + diphosphate</text>
        <dbReference type="Rhea" id="RHEA:14305"/>
        <dbReference type="Rhea" id="RHEA-COMP:9700"/>
        <dbReference type="Rhea" id="RHEA-COMP:9702"/>
        <dbReference type="ChEBI" id="CHEBI:30616"/>
        <dbReference type="ChEBI" id="CHEBI:33019"/>
        <dbReference type="ChEBI" id="CHEBI:60039"/>
        <dbReference type="ChEBI" id="CHEBI:78442"/>
        <dbReference type="ChEBI" id="CHEBI:78532"/>
        <dbReference type="ChEBI" id="CHEBI:456215"/>
        <dbReference type="EC" id="6.1.1.15"/>
    </reaction>
</comment>
<dbReference type="InterPro" id="IPR016061">
    <property type="entry name" value="Pro-tRNA_ligase_II_C"/>
</dbReference>
<organism evidence="10 11">
    <name type="scientific">Ruthenibacterium lactatiformans</name>
    <dbReference type="NCBI Taxonomy" id="1550024"/>
    <lineage>
        <taxon>Bacteria</taxon>
        <taxon>Bacillati</taxon>
        <taxon>Bacillota</taxon>
        <taxon>Clostridia</taxon>
        <taxon>Eubacteriales</taxon>
        <taxon>Oscillospiraceae</taxon>
        <taxon>Ruthenibacterium</taxon>
    </lineage>
</organism>
<dbReference type="SUPFAM" id="SSF55681">
    <property type="entry name" value="Class II aaRS and biotin synthetases"/>
    <property type="match status" value="1"/>
</dbReference>
<dbReference type="CDD" id="cd00862">
    <property type="entry name" value="ProRS_anticodon_zinc"/>
    <property type="match status" value="1"/>
</dbReference>
<comment type="subcellular location">
    <subcellularLocation>
        <location evidence="8">Cytoplasm</location>
    </subcellularLocation>
</comment>
<keyword evidence="3 8" id="KW-0547">Nucleotide-binding</keyword>
<dbReference type="InterPro" id="IPR004154">
    <property type="entry name" value="Anticodon-bd"/>
</dbReference>
<dbReference type="Gene3D" id="3.30.110.30">
    <property type="entry name" value="C-terminal domain of ProRS"/>
    <property type="match status" value="1"/>
</dbReference>
<evidence type="ECO:0000313" key="11">
    <source>
        <dbReference type="Proteomes" id="UP000053433"/>
    </source>
</evidence>
<dbReference type="PROSITE" id="PS50862">
    <property type="entry name" value="AA_TRNA_LIGASE_II"/>
    <property type="match status" value="1"/>
</dbReference>
<evidence type="ECO:0000256" key="7">
    <source>
        <dbReference type="ARBA" id="ARBA00047671"/>
    </source>
</evidence>
<dbReference type="InterPro" id="IPR036621">
    <property type="entry name" value="Anticodon-bd_dom_sf"/>
</dbReference>
<evidence type="ECO:0000256" key="5">
    <source>
        <dbReference type="ARBA" id="ARBA00022917"/>
    </source>
</evidence>
<evidence type="ECO:0000313" key="10">
    <source>
        <dbReference type="EMBL" id="KUE76981.1"/>
    </source>
</evidence>
<evidence type="ECO:0000256" key="4">
    <source>
        <dbReference type="ARBA" id="ARBA00022840"/>
    </source>
</evidence>
<sequence>MSQNKKMVEAITPINEDFTQWYTDICLKAELVDYSTVKGCVILRPYGYAIWENIMHLLDARFKATGHENVAMPLFIPESLLQKEKDHVEGFAPEVAWVTMGGSEPLEDRLCVRPTSETLFCDHFAHVLHSYRDLPMKYNQWCSVVRWEKTTRPFLRTREFWWQEGHTIHETAQEAIEETEQQLETYADFCENELNIPVLKGKKTDKEKFAGAEATYTIEAMMHDGKALQSGTSHYFGDGFSRAFGVQFTGRDNTLQYPFQTSWGMSTRLIGAIIMTHGDDEGLILPPAIAPYQVVIVPVAAHKPGVLEKAEELRARLSKFVRVKLDDSENSPGWKFAQWEMKGVPLRLEIGPKDIENGQCVLVRRDNREKAFTKLEDLEAAVPALLDALGKSLYARAEANRAGRTWTATTMDEVLERAGGENGYIKTMWCGDLACEEMMKEKAGLSSRCMPFAQEHLSDVCPCCGKPAKAMVVWGKAY</sequence>
<dbReference type="GO" id="GO:0005737">
    <property type="term" value="C:cytoplasm"/>
    <property type="evidence" value="ECO:0007669"/>
    <property type="project" value="UniProtKB-SubCell"/>
</dbReference>
<dbReference type="HAMAP" id="MF_01571">
    <property type="entry name" value="Pro_tRNA_synth_type3"/>
    <property type="match status" value="1"/>
</dbReference>
<keyword evidence="5 8" id="KW-0648">Protein biosynthesis</keyword>
<name>A0A0W7TT77_9FIRM</name>
<dbReference type="Pfam" id="PF00587">
    <property type="entry name" value="tRNA-synt_2b"/>
    <property type="match status" value="1"/>
</dbReference>
<dbReference type="GO" id="GO:0006433">
    <property type="term" value="P:prolyl-tRNA aminoacylation"/>
    <property type="evidence" value="ECO:0007669"/>
    <property type="project" value="UniProtKB-UniRule"/>
</dbReference>
<dbReference type="SUPFAM" id="SSF64586">
    <property type="entry name" value="C-terminal domain of ProRS"/>
    <property type="match status" value="1"/>
</dbReference>
<comment type="function">
    <text evidence="8">Catalyzes the attachment of proline to tRNA(Pro) in a two-step reaction: proline is first activated by ATP to form Pro-AMP and then transferred to the acceptor end of tRNA(Pro).</text>
</comment>
<dbReference type="PRINTS" id="PR01046">
    <property type="entry name" value="TRNASYNTHPRO"/>
</dbReference>
<dbReference type="GO" id="GO:0140096">
    <property type="term" value="F:catalytic activity, acting on a protein"/>
    <property type="evidence" value="ECO:0007669"/>
    <property type="project" value="UniProtKB-ARBA"/>
</dbReference>
<dbReference type="PANTHER" id="PTHR43382:SF2">
    <property type="entry name" value="BIFUNCTIONAL GLUTAMATE_PROLINE--TRNA LIGASE"/>
    <property type="match status" value="1"/>
</dbReference>
<dbReference type="PANTHER" id="PTHR43382">
    <property type="entry name" value="PROLYL-TRNA SYNTHETASE"/>
    <property type="match status" value="1"/>
</dbReference>
<gene>
    <name evidence="8" type="primary">proS</name>
    <name evidence="10" type="ORF">ASJ35_05235</name>
</gene>
<dbReference type="RefSeq" id="WP_058722904.1">
    <property type="nucleotide sequence ID" value="NZ_LMUA01000005.1"/>
</dbReference>
<evidence type="ECO:0000256" key="1">
    <source>
        <dbReference type="ARBA" id="ARBA00022490"/>
    </source>
</evidence>
<dbReference type="FunFam" id="3.40.50.800:FF:000005">
    <property type="entry name" value="bifunctional glutamate/proline--tRNA ligase"/>
    <property type="match status" value="1"/>
</dbReference>
<keyword evidence="1 8" id="KW-0963">Cytoplasm</keyword>
<dbReference type="EC" id="6.1.1.15" evidence="8"/>
<dbReference type="Proteomes" id="UP000053433">
    <property type="component" value="Unassembled WGS sequence"/>
</dbReference>
<dbReference type="Gene3D" id="3.40.50.800">
    <property type="entry name" value="Anticodon-binding domain"/>
    <property type="match status" value="1"/>
</dbReference>
<dbReference type="GO" id="GO:0005524">
    <property type="term" value="F:ATP binding"/>
    <property type="evidence" value="ECO:0007669"/>
    <property type="project" value="UniProtKB-UniRule"/>
</dbReference>
<dbReference type="GO" id="GO:0017101">
    <property type="term" value="C:aminoacyl-tRNA synthetase multienzyme complex"/>
    <property type="evidence" value="ECO:0007669"/>
    <property type="project" value="TreeGrafter"/>
</dbReference>
<dbReference type="InterPro" id="IPR002316">
    <property type="entry name" value="Pro-tRNA-ligase_IIa"/>
</dbReference>
<dbReference type="SUPFAM" id="SSF52954">
    <property type="entry name" value="Class II aaRS ABD-related"/>
    <property type="match status" value="1"/>
</dbReference>
<keyword evidence="6 8" id="KW-0030">Aminoacyl-tRNA synthetase</keyword>
<dbReference type="FunFam" id="3.30.930.10:FF:000037">
    <property type="entry name" value="Proline--tRNA ligase"/>
    <property type="match status" value="1"/>
</dbReference>
<accession>A0A0W7TT77</accession>
<feature type="domain" description="Aminoacyl-transfer RNA synthetases class-II family profile" evidence="9">
    <location>
        <begin position="43"/>
        <end position="286"/>
    </location>
</feature>
<dbReference type="InterPro" id="IPR006195">
    <property type="entry name" value="aa-tRNA-synth_II"/>
</dbReference>
<dbReference type="InterPro" id="IPR002314">
    <property type="entry name" value="aa-tRNA-synt_IIb"/>
</dbReference>
<evidence type="ECO:0000256" key="6">
    <source>
        <dbReference type="ARBA" id="ARBA00023146"/>
    </source>
</evidence>
<evidence type="ECO:0000256" key="2">
    <source>
        <dbReference type="ARBA" id="ARBA00022598"/>
    </source>
</evidence>
<dbReference type="AlphaFoldDB" id="A0A0W7TT77"/>
<dbReference type="InterPro" id="IPR033721">
    <property type="entry name" value="ProRS_core_arch_euk"/>
</dbReference>
<comment type="similarity">
    <text evidence="8">Belongs to the class-II aminoacyl-tRNA synthetase family. ProS type 3 subfamily.</text>
</comment>
<proteinExistence type="inferred from homology"/>
<comment type="caution">
    <text evidence="10">The sequence shown here is derived from an EMBL/GenBank/DDBJ whole genome shotgun (WGS) entry which is preliminary data.</text>
</comment>
<reference evidence="10 11" key="1">
    <citation type="submission" date="2015-10" db="EMBL/GenBank/DDBJ databases">
        <title>A novel member of the family Ruminococcaceae isolated from human faeces.</title>
        <authorList>
            <person name="Shkoporov A.N."/>
            <person name="Chaplin A.V."/>
            <person name="Motuzova O.V."/>
            <person name="Kafarskaia L.I."/>
            <person name="Efimov B.A."/>
        </authorList>
    </citation>
    <scope>NUCLEOTIDE SEQUENCE [LARGE SCALE GENOMIC DNA]</scope>
    <source>
        <strain evidence="10 11">668</strain>
    </source>
</reference>
<dbReference type="CDD" id="cd00778">
    <property type="entry name" value="ProRS_core_arch_euk"/>
    <property type="match status" value="1"/>
</dbReference>
<dbReference type="InterPro" id="IPR045864">
    <property type="entry name" value="aa-tRNA-synth_II/BPL/LPL"/>
</dbReference>
<comment type="subunit">
    <text evidence="8">Homodimer.</text>
</comment>
<dbReference type="Gene3D" id="3.30.930.10">
    <property type="entry name" value="Bira Bifunctional Protein, Domain 2"/>
    <property type="match status" value="1"/>
</dbReference>
<dbReference type="EMBL" id="LMUA01000005">
    <property type="protein sequence ID" value="KUE76981.1"/>
    <property type="molecule type" value="Genomic_DNA"/>
</dbReference>
<dbReference type="SMART" id="SM00946">
    <property type="entry name" value="ProRS-C_1"/>
    <property type="match status" value="1"/>
</dbReference>
<dbReference type="Pfam" id="PF09180">
    <property type="entry name" value="ProRS-C_1"/>
    <property type="match status" value="1"/>
</dbReference>